<sequence length="72" mass="7799">MDLHNSFNGLERNPCSTSLTRFPLSRIQRRGKGFEETSPAEAVPHSMLQGNNLCFGQSVAGGRMPGQAPPTI</sequence>
<dbReference type="Proteomes" id="UP001178461">
    <property type="component" value="Chromosome 7"/>
</dbReference>
<accession>A0AA35P9M5</accession>
<keyword evidence="2" id="KW-1185">Reference proteome</keyword>
<evidence type="ECO:0000313" key="1">
    <source>
        <dbReference type="EMBL" id="CAI5780159.1"/>
    </source>
</evidence>
<evidence type="ECO:0000313" key="2">
    <source>
        <dbReference type="Proteomes" id="UP001178461"/>
    </source>
</evidence>
<dbReference type="AlphaFoldDB" id="A0AA35P9M5"/>
<reference evidence="1" key="1">
    <citation type="submission" date="2022-12" db="EMBL/GenBank/DDBJ databases">
        <authorList>
            <person name="Alioto T."/>
            <person name="Alioto T."/>
            <person name="Gomez Garrido J."/>
        </authorList>
    </citation>
    <scope>NUCLEOTIDE SEQUENCE</scope>
</reference>
<dbReference type="EMBL" id="OX395132">
    <property type="protein sequence ID" value="CAI5780159.1"/>
    <property type="molecule type" value="Genomic_DNA"/>
</dbReference>
<organism evidence="1 2">
    <name type="scientific">Podarcis lilfordi</name>
    <name type="common">Lilford's wall lizard</name>
    <dbReference type="NCBI Taxonomy" id="74358"/>
    <lineage>
        <taxon>Eukaryota</taxon>
        <taxon>Metazoa</taxon>
        <taxon>Chordata</taxon>
        <taxon>Craniata</taxon>
        <taxon>Vertebrata</taxon>
        <taxon>Euteleostomi</taxon>
        <taxon>Lepidosauria</taxon>
        <taxon>Squamata</taxon>
        <taxon>Bifurcata</taxon>
        <taxon>Unidentata</taxon>
        <taxon>Episquamata</taxon>
        <taxon>Laterata</taxon>
        <taxon>Lacertibaenia</taxon>
        <taxon>Lacertidae</taxon>
        <taxon>Podarcis</taxon>
    </lineage>
</organism>
<name>A0AA35P9M5_9SAUR</name>
<protein>
    <submittedName>
        <fullName evidence="1">Uncharacterized protein</fullName>
    </submittedName>
</protein>
<gene>
    <name evidence="1" type="ORF">PODLI_1B038359</name>
</gene>
<proteinExistence type="predicted"/>